<dbReference type="EMBL" id="JABXBU010002231">
    <property type="protein sequence ID" value="KAF8763265.1"/>
    <property type="molecule type" value="Genomic_DNA"/>
</dbReference>
<dbReference type="GO" id="GO:0005576">
    <property type="term" value="C:extracellular region"/>
    <property type="evidence" value="ECO:0007669"/>
    <property type="project" value="UniProtKB-SubCell"/>
</dbReference>
<dbReference type="SUPFAM" id="SSF57567">
    <property type="entry name" value="Serine protease inhibitors"/>
    <property type="match status" value="2"/>
</dbReference>
<dbReference type="PROSITE" id="PS50279">
    <property type="entry name" value="BPTI_KUNITZ_2"/>
    <property type="match status" value="3"/>
</dbReference>
<evidence type="ECO:0000256" key="4">
    <source>
        <dbReference type="ARBA" id="ARBA00022729"/>
    </source>
</evidence>
<evidence type="ECO:0000256" key="6">
    <source>
        <dbReference type="ARBA" id="ARBA00022900"/>
    </source>
</evidence>
<dbReference type="PROSITE" id="PS00280">
    <property type="entry name" value="BPTI_KUNITZ_1"/>
    <property type="match status" value="2"/>
</dbReference>
<dbReference type="PANTHER" id="PTHR10083">
    <property type="entry name" value="KUNITZ-TYPE PROTEASE INHIBITOR-RELATED"/>
    <property type="match status" value="1"/>
</dbReference>
<proteinExistence type="predicted"/>
<keyword evidence="2" id="KW-0964">Secreted</keyword>
<dbReference type="Proteomes" id="UP000807504">
    <property type="component" value="Unassembled WGS sequence"/>
</dbReference>
<evidence type="ECO:0000256" key="1">
    <source>
        <dbReference type="ARBA" id="ARBA00004613"/>
    </source>
</evidence>
<dbReference type="InterPro" id="IPR002919">
    <property type="entry name" value="TIL_dom"/>
</dbReference>
<comment type="subcellular location">
    <subcellularLocation>
        <location evidence="1">Secreted</location>
    </subcellularLocation>
</comment>
<keyword evidence="7" id="KW-1015">Disulfide bond</keyword>
<dbReference type="Pfam" id="PF01826">
    <property type="entry name" value="TIL"/>
    <property type="match status" value="2"/>
</dbReference>
<dbReference type="InterPro" id="IPR036084">
    <property type="entry name" value="Ser_inhib-like_sf"/>
</dbReference>
<feature type="domain" description="BPTI/Kunitz inhibitor" evidence="8">
    <location>
        <begin position="311"/>
        <end position="361"/>
    </location>
</feature>
<dbReference type="SUPFAM" id="SSF57362">
    <property type="entry name" value="BPTI-like"/>
    <property type="match status" value="3"/>
</dbReference>
<dbReference type="AlphaFoldDB" id="A0A8T0DZP5"/>
<feature type="domain" description="BPTI/Kunitz inhibitor" evidence="8">
    <location>
        <begin position="250"/>
        <end position="300"/>
    </location>
</feature>
<evidence type="ECO:0000259" key="8">
    <source>
        <dbReference type="PROSITE" id="PS50279"/>
    </source>
</evidence>
<keyword evidence="3" id="KW-0646">Protease inhibitor</keyword>
<keyword evidence="4" id="KW-0732">Signal</keyword>
<keyword evidence="5" id="KW-0677">Repeat</keyword>
<name>A0A8T0DZP5_ARGBR</name>
<dbReference type="SMART" id="SM00131">
    <property type="entry name" value="KU"/>
    <property type="match status" value="3"/>
</dbReference>
<evidence type="ECO:0000256" key="2">
    <source>
        <dbReference type="ARBA" id="ARBA00022525"/>
    </source>
</evidence>
<feature type="domain" description="BPTI/Kunitz inhibitor" evidence="8">
    <location>
        <begin position="125"/>
        <end position="175"/>
    </location>
</feature>
<reference evidence="9" key="2">
    <citation type="submission" date="2020-06" db="EMBL/GenBank/DDBJ databases">
        <authorList>
            <person name="Sheffer M."/>
        </authorList>
    </citation>
    <scope>NUCLEOTIDE SEQUENCE</scope>
</reference>
<dbReference type="FunFam" id="4.10.410.10:FF:000020">
    <property type="entry name" value="Collagen, type VI, alpha 3"/>
    <property type="match status" value="1"/>
</dbReference>
<evidence type="ECO:0000256" key="5">
    <source>
        <dbReference type="ARBA" id="ARBA00022737"/>
    </source>
</evidence>
<dbReference type="PRINTS" id="PR00759">
    <property type="entry name" value="BASICPTASE"/>
</dbReference>
<dbReference type="FunFam" id="4.10.410.10:FF:000021">
    <property type="entry name" value="Serine protease inhibitor, putative"/>
    <property type="match status" value="2"/>
</dbReference>
<dbReference type="Gene3D" id="2.10.25.10">
    <property type="entry name" value="Laminin"/>
    <property type="match status" value="2"/>
</dbReference>
<dbReference type="GO" id="GO:0004867">
    <property type="term" value="F:serine-type endopeptidase inhibitor activity"/>
    <property type="evidence" value="ECO:0007669"/>
    <property type="project" value="UniProtKB-KW"/>
</dbReference>
<dbReference type="CDD" id="cd00109">
    <property type="entry name" value="Kunitz-type"/>
    <property type="match status" value="2"/>
</dbReference>
<keyword evidence="6" id="KW-0722">Serine protease inhibitor</keyword>
<accession>A0A8T0DZP5</accession>
<dbReference type="CDD" id="cd19941">
    <property type="entry name" value="TIL"/>
    <property type="match status" value="2"/>
</dbReference>
<evidence type="ECO:0000256" key="3">
    <source>
        <dbReference type="ARBA" id="ARBA00022690"/>
    </source>
</evidence>
<protein>
    <submittedName>
        <fullName evidence="9">Kunitz-type serine protease inhibitor 6 like protein</fullName>
    </submittedName>
</protein>
<sequence length="363" mass="40717">MFSRRLVGTETYRAFNIFEKDSFLVQTSASVSEERTVMKFLVLFALVAACLADDEECPANQHYNNCGTLCPVTCENYKNPPKACFLMCNPGCECDDGYVKAKDGSCVKPKDCPVPGIWESDNDRCTLPAKTGRCRGYFPRYYFDKEAGQCKKFVYGGCGGNENNFETEQECENACGNRADEVCGENERYNGCGTDCPLTCENYDNPPKFCNLMCRIGCECENGFVRRADGKCVRPDQCPNRQAALDRPDCDKAPETGLCKGYFPRYYYDQEAGQCKKFVYGGCGGNRNNFKTEEECYNKCGALHAKSRNACEEDKEVGTCKAAFVRYYFNKNTGKCEPFVYGGCDGNSNNFLTMEDCEDVCIY</sequence>
<dbReference type="InterPro" id="IPR020901">
    <property type="entry name" value="Prtase_inh_Kunz-CS"/>
</dbReference>
<dbReference type="PANTHER" id="PTHR10083:SF374">
    <property type="entry name" value="BPTI_KUNITZ INHIBITOR DOMAIN-CONTAINING PROTEIN"/>
    <property type="match status" value="1"/>
</dbReference>
<dbReference type="Gene3D" id="4.10.410.10">
    <property type="entry name" value="Pancreatic trypsin inhibitor Kunitz domain"/>
    <property type="match status" value="3"/>
</dbReference>
<evidence type="ECO:0000313" key="10">
    <source>
        <dbReference type="Proteomes" id="UP000807504"/>
    </source>
</evidence>
<keyword evidence="10" id="KW-1185">Reference proteome</keyword>
<evidence type="ECO:0000256" key="7">
    <source>
        <dbReference type="ARBA" id="ARBA00023157"/>
    </source>
</evidence>
<dbReference type="InterPro" id="IPR036880">
    <property type="entry name" value="Kunitz_BPTI_sf"/>
</dbReference>
<dbReference type="InterPro" id="IPR002223">
    <property type="entry name" value="Kunitz_BPTI"/>
</dbReference>
<gene>
    <name evidence="9" type="ORF">HNY73_021467</name>
</gene>
<evidence type="ECO:0000313" key="9">
    <source>
        <dbReference type="EMBL" id="KAF8763265.1"/>
    </source>
</evidence>
<comment type="caution">
    <text evidence="9">The sequence shown here is derived from an EMBL/GenBank/DDBJ whole genome shotgun (WGS) entry which is preliminary data.</text>
</comment>
<dbReference type="CDD" id="cd22603">
    <property type="entry name" value="Kunitz_SmCI_3-like"/>
    <property type="match status" value="1"/>
</dbReference>
<reference evidence="9" key="1">
    <citation type="journal article" date="2020" name="bioRxiv">
        <title>Chromosome-level reference genome of the European wasp spider Argiope bruennichi: a resource for studies on range expansion and evolutionary adaptation.</title>
        <authorList>
            <person name="Sheffer M.M."/>
            <person name="Hoppe A."/>
            <person name="Krehenwinkel H."/>
            <person name="Uhl G."/>
            <person name="Kuss A.W."/>
            <person name="Jensen L."/>
            <person name="Jensen C."/>
            <person name="Gillespie R.G."/>
            <person name="Hoff K.J."/>
            <person name="Prost S."/>
        </authorList>
    </citation>
    <scope>NUCLEOTIDE SEQUENCE</scope>
</reference>
<dbReference type="Pfam" id="PF00014">
    <property type="entry name" value="Kunitz_BPTI"/>
    <property type="match status" value="3"/>
</dbReference>
<organism evidence="9 10">
    <name type="scientific">Argiope bruennichi</name>
    <name type="common">Wasp spider</name>
    <name type="synonym">Aranea bruennichi</name>
    <dbReference type="NCBI Taxonomy" id="94029"/>
    <lineage>
        <taxon>Eukaryota</taxon>
        <taxon>Metazoa</taxon>
        <taxon>Ecdysozoa</taxon>
        <taxon>Arthropoda</taxon>
        <taxon>Chelicerata</taxon>
        <taxon>Arachnida</taxon>
        <taxon>Araneae</taxon>
        <taxon>Araneomorphae</taxon>
        <taxon>Entelegynae</taxon>
        <taxon>Araneoidea</taxon>
        <taxon>Araneidae</taxon>
        <taxon>Argiope</taxon>
    </lineage>
</organism>
<dbReference type="InterPro" id="IPR050098">
    <property type="entry name" value="TFPI/VKTCI-like"/>
</dbReference>